<evidence type="ECO:0000259" key="1">
    <source>
        <dbReference type="Pfam" id="PF04168"/>
    </source>
</evidence>
<dbReference type="Proteomes" id="UP000189177">
    <property type="component" value="Unassembled WGS sequence"/>
</dbReference>
<comment type="caution">
    <text evidence="2">The sequence shown here is derived from an EMBL/GenBank/DDBJ whole genome shotgun (WGS) entry which is preliminary data.</text>
</comment>
<reference evidence="2 3" key="1">
    <citation type="submission" date="2017-02" db="EMBL/GenBank/DDBJ databases">
        <title>Genomic diversity within the haloalkaliphilic genus Thioalkalivibrio.</title>
        <authorList>
            <person name="Ahn A.-C."/>
            <person name="Meier-Kolthoff J."/>
            <person name="Overmars L."/>
            <person name="Richter M."/>
            <person name="Woyke T."/>
            <person name="Sorokin D.Y."/>
            <person name="Muyzer G."/>
        </authorList>
    </citation>
    <scope>NUCLEOTIDE SEQUENCE [LARGE SCALE GENOMIC DNA]</scope>
    <source>
        <strain evidence="2 3">HL17</strain>
    </source>
</reference>
<dbReference type="InterPro" id="IPR051680">
    <property type="entry name" value="ATP-dep_Glu-Cys_Ligase-2"/>
</dbReference>
<dbReference type="PANTHER" id="PTHR34595">
    <property type="entry name" value="BLR5612 PROTEIN"/>
    <property type="match status" value="1"/>
</dbReference>
<dbReference type="Pfam" id="PF04168">
    <property type="entry name" value="Alpha-E"/>
    <property type="match status" value="1"/>
</dbReference>
<evidence type="ECO:0000313" key="2">
    <source>
        <dbReference type="EMBL" id="OOC10235.1"/>
    </source>
</evidence>
<dbReference type="STRING" id="252474.B1A74_06970"/>
<dbReference type="PANTHER" id="PTHR34595:SF7">
    <property type="entry name" value="SLL1039 PROTEIN"/>
    <property type="match status" value="1"/>
</dbReference>
<dbReference type="RefSeq" id="WP_018946434.1">
    <property type="nucleotide sequence ID" value="NZ_MUZR01000021.1"/>
</dbReference>
<dbReference type="EMBL" id="MUZR01000021">
    <property type="protein sequence ID" value="OOC10235.1"/>
    <property type="molecule type" value="Genomic_DNA"/>
</dbReference>
<accession>A0A1V2ZYT1</accession>
<evidence type="ECO:0000313" key="3">
    <source>
        <dbReference type="Proteomes" id="UP000189177"/>
    </source>
</evidence>
<gene>
    <name evidence="2" type="ORF">B1A74_06970</name>
</gene>
<name>A0A1V2ZYT1_9GAMM</name>
<dbReference type="AlphaFoldDB" id="A0A1V2ZYT1"/>
<organism evidence="2 3">
    <name type="scientific">Thioalkalivibrio halophilus</name>
    <dbReference type="NCBI Taxonomy" id="252474"/>
    <lineage>
        <taxon>Bacteria</taxon>
        <taxon>Pseudomonadati</taxon>
        <taxon>Pseudomonadota</taxon>
        <taxon>Gammaproteobacteria</taxon>
        <taxon>Chromatiales</taxon>
        <taxon>Ectothiorhodospiraceae</taxon>
        <taxon>Thioalkalivibrio</taxon>
    </lineage>
</organism>
<dbReference type="InterPro" id="IPR007296">
    <property type="entry name" value="DUF403"/>
</dbReference>
<feature type="domain" description="DUF403" evidence="1">
    <location>
        <begin position="1"/>
        <end position="308"/>
    </location>
</feature>
<proteinExistence type="predicted"/>
<keyword evidence="3" id="KW-1185">Reference proteome</keyword>
<dbReference type="OrthoDB" id="9803532at2"/>
<sequence length="320" mass="36718">MLSRVAERVYWMARYVERAENTARMVRAFSLLALDMPKSAQLSWRGLVSVTGHDAEFEAHYQREDERNCVKFLLADADNPGAVLSSLRKARENVRTTRDLVPSEAWEVMNELFLFARDHIDQGITKRGRFEFLSEVIERCQMLTGLLAGSMSHDAAYDFIRLGRNLERADMTTRQVDVGALRLLKREDDETARPYEGLLWTSILRSEGGFQMYRLHVKRRINGPDVVRFLLQDTAFPRAVAHALTEVQAALERLPRNEMPLRLVTQARRHALNADIDELIGEDTLHEFLETLQQDVAELHGANVRTWFQFPENAPAPDVA</sequence>
<protein>
    <recommendedName>
        <fullName evidence="1">DUF403 domain-containing protein</fullName>
    </recommendedName>
</protein>